<protein>
    <submittedName>
        <fullName evidence="1">Uncharacterized protein</fullName>
    </submittedName>
</protein>
<reference evidence="1 2" key="1">
    <citation type="submission" date="2015-09" db="EMBL/GenBank/DDBJ databases">
        <title>Sorangium comparison.</title>
        <authorList>
            <person name="Zaburannyi N."/>
            <person name="Bunk B."/>
            <person name="Overmann J."/>
            <person name="Mueller R."/>
        </authorList>
    </citation>
    <scope>NUCLEOTIDE SEQUENCE [LARGE SCALE GENOMIC DNA]</scope>
    <source>
        <strain evidence="1 2">So ce26</strain>
    </source>
</reference>
<evidence type="ECO:0000313" key="2">
    <source>
        <dbReference type="Proteomes" id="UP000238348"/>
    </source>
</evidence>
<accession>A0A2L0EXZ8</accession>
<dbReference type="RefSeq" id="WP_159397352.1">
    <property type="nucleotide sequence ID" value="NZ_CP012673.1"/>
</dbReference>
<gene>
    <name evidence="1" type="ORF">SOCE26_056070</name>
</gene>
<proteinExistence type="predicted"/>
<sequence length="58" mass="6442">MTQTVGLGLDVGLFSRPDSNRETLHPALTLRYQLRTVQTPADLPTHLFHLGGALRIVF</sequence>
<dbReference type="EMBL" id="CP012673">
    <property type="protein sequence ID" value="AUX44145.1"/>
    <property type="molecule type" value="Genomic_DNA"/>
</dbReference>
<name>A0A2L0EXZ8_SORCE</name>
<evidence type="ECO:0000313" key="1">
    <source>
        <dbReference type="EMBL" id="AUX44145.1"/>
    </source>
</evidence>
<dbReference type="Proteomes" id="UP000238348">
    <property type="component" value="Chromosome"/>
</dbReference>
<organism evidence="1 2">
    <name type="scientific">Sorangium cellulosum</name>
    <name type="common">Polyangium cellulosum</name>
    <dbReference type="NCBI Taxonomy" id="56"/>
    <lineage>
        <taxon>Bacteria</taxon>
        <taxon>Pseudomonadati</taxon>
        <taxon>Myxococcota</taxon>
        <taxon>Polyangia</taxon>
        <taxon>Polyangiales</taxon>
        <taxon>Polyangiaceae</taxon>
        <taxon>Sorangium</taxon>
    </lineage>
</organism>
<dbReference type="AlphaFoldDB" id="A0A2L0EXZ8"/>